<evidence type="ECO:0000313" key="4">
    <source>
        <dbReference type="EMBL" id="AIT62336.1"/>
    </source>
</evidence>
<protein>
    <recommendedName>
        <fullName evidence="3">LytR/CpsA/Psr regulator C-terminal domain-containing protein</fullName>
    </recommendedName>
</protein>
<evidence type="ECO:0000259" key="3">
    <source>
        <dbReference type="Pfam" id="PF13399"/>
    </source>
</evidence>
<evidence type="ECO:0000256" key="2">
    <source>
        <dbReference type="SAM" id="Phobius"/>
    </source>
</evidence>
<gene>
    <name evidence="4" type="ORF">CDOO_11895</name>
</gene>
<dbReference type="Proteomes" id="UP000029914">
    <property type="component" value="Chromosome"/>
</dbReference>
<feature type="compositionally biased region" description="Acidic residues" evidence="1">
    <location>
        <begin position="1"/>
        <end position="11"/>
    </location>
</feature>
<dbReference type="Pfam" id="PF13399">
    <property type="entry name" value="LytR_C"/>
    <property type="match status" value="1"/>
</dbReference>
<feature type="compositionally biased region" description="Polar residues" evidence="1">
    <location>
        <begin position="83"/>
        <end position="94"/>
    </location>
</feature>
<proteinExistence type="predicted"/>
<dbReference type="KEGG" id="cdo:CDOO_11895"/>
<dbReference type="EMBL" id="CP006764">
    <property type="protein sequence ID" value="AIT62336.1"/>
    <property type="molecule type" value="Genomic_DNA"/>
</dbReference>
<evidence type="ECO:0000313" key="5">
    <source>
        <dbReference type="Proteomes" id="UP000029914"/>
    </source>
</evidence>
<feature type="compositionally biased region" description="Low complexity" evidence="1">
    <location>
        <begin position="69"/>
        <end position="82"/>
    </location>
</feature>
<feature type="region of interest" description="Disordered" evidence="1">
    <location>
        <begin position="67"/>
        <end position="149"/>
    </location>
</feature>
<dbReference type="AlphaFoldDB" id="A0A097IJK8"/>
<name>A0A097IJK8_9CORY</name>
<reference evidence="4 5" key="1">
    <citation type="submission" date="2013-09" db="EMBL/GenBank/DDBJ databases">
        <title>Complete genome sequence of Corynebacterium doosanense CAU 212(T) (=DSM 45436(T)), isolated from activated sludge.</title>
        <authorList>
            <person name="Schaffert L."/>
            <person name="Albersmeier A."/>
            <person name="Kalinowski J."/>
            <person name="Ruckert C."/>
        </authorList>
    </citation>
    <scope>NUCLEOTIDE SEQUENCE [LARGE SCALE GENOMIC DNA]</scope>
    <source>
        <strain evidence="4 5">CAU 212</strain>
    </source>
</reference>
<dbReference type="STRING" id="558173.CDOO_11895"/>
<dbReference type="HOGENOM" id="CLU_073279_0_1_11"/>
<keyword evidence="5" id="KW-1185">Reference proteome</keyword>
<feature type="transmembrane region" description="Helical" evidence="2">
    <location>
        <begin position="43"/>
        <end position="61"/>
    </location>
</feature>
<sequence>MNPDNQYDETIDDRADAAAATEGSHRASRGEGGAAAAGLPLRGLAMILIAVAVMLGLWGLYSLTRGGEENSSAAGGETTATAPQVSQDQTSGNTAVPAPAPSSNGAPAPASPESAQGTTPPGGVINRDGSVTPPAGGNGAAPAAGETKVNVVNNSTEGGLAERIYNDLRADGTQVGEHGNLPGEQVTLTETTVFYREGDAASEAAAHALAEEIGTKNGVPAVVKPNINELPAEMTAPGNITLALIGDVKI</sequence>
<dbReference type="eggNOG" id="ENOG50330SA">
    <property type="taxonomic scope" value="Bacteria"/>
</dbReference>
<keyword evidence="2" id="KW-0812">Transmembrane</keyword>
<keyword evidence="2" id="KW-1133">Transmembrane helix</keyword>
<feature type="domain" description="LytR/CpsA/Psr regulator C-terminal" evidence="3">
    <location>
        <begin position="147"/>
        <end position="217"/>
    </location>
</feature>
<dbReference type="InterPro" id="IPR027381">
    <property type="entry name" value="LytR/CpsA/Psr_C"/>
</dbReference>
<evidence type="ECO:0000256" key="1">
    <source>
        <dbReference type="SAM" id="MobiDB-lite"/>
    </source>
</evidence>
<feature type="region of interest" description="Disordered" evidence="1">
    <location>
        <begin position="1"/>
        <end position="33"/>
    </location>
</feature>
<dbReference type="Gene3D" id="3.30.70.2390">
    <property type="match status" value="1"/>
</dbReference>
<keyword evidence="2" id="KW-0472">Membrane</keyword>
<accession>A0A097IJK8</accession>
<organism evidence="4 5">
    <name type="scientific">Corynebacterium doosanense CAU 212 = DSM 45436</name>
    <dbReference type="NCBI Taxonomy" id="558173"/>
    <lineage>
        <taxon>Bacteria</taxon>
        <taxon>Bacillati</taxon>
        <taxon>Actinomycetota</taxon>
        <taxon>Actinomycetes</taxon>
        <taxon>Mycobacteriales</taxon>
        <taxon>Corynebacteriaceae</taxon>
        <taxon>Corynebacterium</taxon>
    </lineage>
</organism>
<feature type="compositionally biased region" description="Low complexity" evidence="1">
    <location>
        <begin position="101"/>
        <end position="115"/>
    </location>
</feature>